<sequence length="61" mass="7212">MTKQEYEGWSSPIYYFNFKEPVSNFGKQSLIKEIDTKLKQKFPEYSLVDYGILPLGEEIDE</sequence>
<dbReference type="Proteomes" id="UP001246858">
    <property type="component" value="Unassembled WGS sequence"/>
</dbReference>
<evidence type="ECO:0000313" key="2">
    <source>
        <dbReference type="Proteomes" id="UP001246858"/>
    </source>
</evidence>
<accession>A0ACC6L4Z5</accession>
<dbReference type="EMBL" id="JAVDTF010000007">
    <property type="protein sequence ID" value="MDR6786482.1"/>
    <property type="molecule type" value="Genomic_DNA"/>
</dbReference>
<reference evidence="1" key="1">
    <citation type="submission" date="2023-07" db="EMBL/GenBank/DDBJ databases">
        <title>Sorghum-associated microbial communities from plants grown in Nebraska, USA.</title>
        <authorList>
            <person name="Schachtman D."/>
        </authorList>
    </citation>
    <scope>NUCLEOTIDE SEQUENCE</scope>
    <source>
        <strain evidence="1">2697</strain>
    </source>
</reference>
<comment type="caution">
    <text evidence="1">The sequence shown here is derived from an EMBL/GenBank/DDBJ whole genome shotgun (WGS) entry which is preliminary data.</text>
</comment>
<name>A0ACC6L4Z5_9SPHI</name>
<keyword evidence="2" id="KW-1185">Reference proteome</keyword>
<gene>
    <name evidence="1" type="ORF">J2X78_005077</name>
</gene>
<protein>
    <submittedName>
        <fullName evidence="1">Uncharacterized protein</fullName>
    </submittedName>
</protein>
<proteinExistence type="predicted"/>
<evidence type="ECO:0000313" key="1">
    <source>
        <dbReference type="EMBL" id="MDR6786482.1"/>
    </source>
</evidence>
<organism evidence="1 2">
    <name type="scientific">Pedobacter africanus</name>
    <dbReference type="NCBI Taxonomy" id="151894"/>
    <lineage>
        <taxon>Bacteria</taxon>
        <taxon>Pseudomonadati</taxon>
        <taxon>Bacteroidota</taxon>
        <taxon>Sphingobacteriia</taxon>
        <taxon>Sphingobacteriales</taxon>
        <taxon>Sphingobacteriaceae</taxon>
        <taxon>Pedobacter</taxon>
    </lineage>
</organism>